<proteinExistence type="predicted"/>
<sequence length="69" mass="7979">MSFPSLQYPFITHVAAHRARAQNAQGTVPFENVYNEAFQREKTKWGKKEDRVEEWGKRKVEGGADTILK</sequence>
<evidence type="ECO:0000313" key="1">
    <source>
        <dbReference type="EMBL" id="OAD57460.1"/>
    </source>
</evidence>
<gene>
    <name evidence="1" type="ORF">WN48_01961</name>
</gene>
<accession>A0A310SQX4</accession>
<organism evidence="1 2">
    <name type="scientific">Eufriesea mexicana</name>
    <dbReference type="NCBI Taxonomy" id="516756"/>
    <lineage>
        <taxon>Eukaryota</taxon>
        <taxon>Metazoa</taxon>
        <taxon>Ecdysozoa</taxon>
        <taxon>Arthropoda</taxon>
        <taxon>Hexapoda</taxon>
        <taxon>Insecta</taxon>
        <taxon>Pterygota</taxon>
        <taxon>Neoptera</taxon>
        <taxon>Endopterygota</taxon>
        <taxon>Hymenoptera</taxon>
        <taxon>Apocrita</taxon>
        <taxon>Aculeata</taxon>
        <taxon>Apoidea</taxon>
        <taxon>Anthophila</taxon>
        <taxon>Apidae</taxon>
        <taxon>Eufriesea</taxon>
    </lineage>
</organism>
<protein>
    <submittedName>
        <fullName evidence="1">Uncharacterized protein</fullName>
    </submittedName>
</protein>
<reference evidence="1 2" key="1">
    <citation type="submission" date="2015-07" db="EMBL/GenBank/DDBJ databases">
        <title>The genome of Eufriesea mexicana.</title>
        <authorList>
            <person name="Pan H."/>
            <person name="Kapheim K."/>
        </authorList>
    </citation>
    <scope>NUCLEOTIDE SEQUENCE [LARGE SCALE GENOMIC DNA]</scope>
    <source>
        <strain evidence="1">0111107269</strain>
        <tissue evidence="1">Whole body</tissue>
    </source>
</reference>
<keyword evidence="2" id="KW-1185">Reference proteome</keyword>
<dbReference type="AlphaFoldDB" id="A0A310SQX4"/>
<dbReference type="Proteomes" id="UP000250275">
    <property type="component" value="Unassembled WGS sequence"/>
</dbReference>
<evidence type="ECO:0000313" key="2">
    <source>
        <dbReference type="Proteomes" id="UP000250275"/>
    </source>
</evidence>
<name>A0A310SQX4_9HYME</name>
<dbReference type="EMBL" id="KQ761503">
    <property type="protein sequence ID" value="OAD57460.1"/>
    <property type="molecule type" value="Genomic_DNA"/>
</dbReference>